<dbReference type="Gramene" id="Psat04G0289300-T1">
    <property type="protein sequence ID" value="KAI5418428.1"/>
    <property type="gene ID" value="KIW84_042893"/>
</dbReference>
<evidence type="ECO:0000256" key="2">
    <source>
        <dbReference type="ARBA" id="ARBA00022679"/>
    </source>
</evidence>
<dbReference type="Gramene" id="PSAT_LOCUS17086_t1">
    <property type="protein sequence ID" value="CAL5197557.1"/>
    <property type="gene ID" value="PSAT_LOCUS17086"/>
</dbReference>
<dbReference type="GO" id="GO:0008168">
    <property type="term" value="F:methyltransferase activity"/>
    <property type="evidence" value="ECO:0007669"/>
    <property type="project" value="UniProtKB-KW"/>
</dbReference>
<accession>A0A9D4XDQ7</accession>
<keyword evidence="6" id="KW-1185">Reference proteome</keyword>
<dbReference type="AlphaFoldDB" id="A0A9D4XDQ7"/>
<dbReference type="GO" id="GO:0032259">
    <property type="term" value="P:methylation"/>
    <property type="evidence" value="ECO:0007669"/>
    <property type="project" value="UniProtKB-KW"/>
</dbReference>
<reference evidence="5 6" key="1">
    <citation type="journal article" date="2022" name="Nat. Genet.">
        <title>Improved pea reference genome and pan-genome highlight genomic features and evolutionary characteristics.</title>
        <authorList>
            <person name="Yang T."/>
            <person name="Liu R."/>
            <person name="Luo Y."/>
            <person name="Hu S."/>
            <person name="Wang D."/>
            <person name="Wang C."/>
            <person name="Pandey M.K."/>
            <person name="Ge S."/>
            <person name="Xu Q."/>
            <person name="Li N."/>
            <person name="Li G."/>
            <person name="Huang Y."/>
            <person name="Saxena R.K."/>
            <person name="Ji Y."/>
            <person name="Li M."/>
            <person name="Yan X."/>
            <person name="He Y."/>
            <person name="Liu Y."/>
            <person name="Wang X."/>
            <person name="Xiang C."/>
            <person name="Varshney R.K."/>
            <person name="Ding H."/>
            <person name="Gao S."/>
            <person name="Zong X."/>
        </authorList>
    </citation>
    <scope>NUCLEOTIDE SEQUENCE [LARGE SCALE GENOMIC DNA]</scope>
    <source>
        <strain evidence="5 6">cv. Zhongwan 6</strain>
    </source>
</reference>
<keyword evidence="1" id="KW-0489">Methyltransferase</keyword>
<dbReference type="InterPro" id="IPR029063">
    <property type="entry name" value="SAM-dependent_MTases_sf"/>
</dbReference>
<keyword evidence="3" id="KW-0479">Metal-binding</keyword>
<organism evidence="5 6">
    <name type="scientific">Pisum sativum</name>
    <name type="common">Garden pea</name>
    <name type="synonym">Lathyrus oleraceus</name>
    <dbReference type="NCBI Taxonomy" id="3888"/>
    <lineage>
        <taxon>Eukaryota</taxon>
        <taxon>Viridiplantae</taxon>
        <taxon>Streptophyta</taxon>
        <taxon>Embryophyta</taxon>
        <taxon>Tracheophyta</taxon>
        <taxon>Spermatophyta</taxon>
        <taxon>Magnoliopsida</taxon>
        <taxon>eudicotyledons</taxon>
        <taxon>Gunneridae</taxon>
        <taxon>Pentapetalae</taxon>
        <taxon>rosids</taxon>
        <taxon>fabids</taxon>
        <taxon>Fabales</taxon>
        <taxon>Fabaceae</taxon>
        <taxon>Papilionoideae</taxon>
        <taxon>50 kb inversion clade</taxon>
        <taxon>NPAAA clade</taxon>
        <taxon>Hologalegina</taxon>
        <taxon>IRL clade</taxon>
        <taxon>Fabeae</taxon>
        <taxon>Lathyrus</taxon>
    </lineage>
</organism>
<dbReference type="Gramene" id="PSAT_LOCUS17088_t1">
    <property type="protein sequence ID" value="CAL5197559.1"/>
    <property type="gene ID" value="PSAT_LOCUS17088"/>
</dbReference>
<dbReference type="Proteomes" id="UP001058974">
    <property type="component" value="Chromosome 4"/>
</dbReference>
<evidence type="ECO:0000256" key="3">
    <source>
        <dbReference type="ARBA" id="ARBA00022723"/>
    </source>
</evidence>
<dbReference type="Pfam" id="PF03492">
    <property type="entry name" value="Methyltransf_7"/>
    <property type="match status" value="1"/>
</dbReference>
<keyword evidence="2" id="KW-0808">Transferase</keyword>
<protein>
    <submittedName>
        <fullName evidence="5">Uncharacterized protein</fullName>
    </submittedName>
</protein>
<proteinExistence type="predicted"/>
<dbReference type="InterPro" id="IPR042086">
    <property type="entry name" value="MeTrfase_capping"/>
</dbReference>
<dbReference type="Gene3D" id="3.40.50.150">
    <property type="entry name" value="Vaccinia Virus protein VP39"/>
    <property type="match status" value="1"/>
</dbReference>
<evidence type="ECO:0000313" key="6">
    <source>
        <dbReference type="Proteomes" id="UP001058974"/>
    </source>
</evidence>
<evidence type="ECO:0000313" key="5">
    <source>
        <dbReference type="EMBL" id="KAI5418428.1"/>
    </source>
</evidence>
<keyword evidence="4" id="KW-0460">Magnesium</keyword>
<evidence type="ECO:0000256" key="1">
    <source>
        <dbReference type="ARBA" id="ARBA00022603"/>
    </source>
</evidence>
<dbReference type="Gramene" id="Psat4g095160.1">
    <property type="protein sequence ID" value="Psat4g095160.1.cds"/>
    <property type="gene ID" value="Psat4g095160"/>
</dbReference>
<gene>
    <name evidence="5" type="ORF">KIW84_042893</name>
</gene>
<dbReference type="EMBL" id="JAMSHJ010000004">
    <property type="protein sequence ID" value="KAI5418428.1"/>
    <property type="molecule type" value="Genomic_DNA"/>
</dbReference>
<dbReference type="InterPro" id="IPR005299">
    <property type="entry name" value="MeTrfase_7"/>
</dbReference>
<name>A0A9D4XDQ7_PEA</name>
<dbReference type="SUPFAM" id="SSF53335">
    <property type="entry name" value="S-adenosyl-L-methionine-dependent methyltransferases"/>
    <property type="match status" value="1"/>
</dbReference>
<comment type="caution">
    <text evidence="5">The sequence shown here is derived from an EMBL/GenBank/DDBJ whole genome shotgun (WGS) entry which is preliminary data.</text>
</comment>
<evidence type="ECO:0000256" key="4">
    <source>
        <dbReference type="ARBA" id="ARBA00022842"/>
    </source>
</evidence>
<dbReference type="Gene3D" id="1.10.1200.270">
    <property type="entry name" value="Methyltransferase, alpha-helical capping domain"/>
    <property type="match status" value="1"/>
</dbReference>
<sequence>MELHMNGSDEEVSYANNSSLQRKVISLTKALRDEAITSLYCNTLPKSLAIADLGCSSGPNTLLVISQTIKVVENLCRKFNQKSPEYKVYLNDLPGNDFNSVFKSLDTFKEKLVDELETKMGSCYFSGIPGSFYGRIFADKSMDFVHSSSCLHWLSKVPEGVDNNNKGNIYLSTTSPSNVLEAYYKQFQKDFSLFLECRAQEIVEGGRMILTFVGRKNDDPSNKDCCQVWDLMTIALKDMVLQGIIDEEKLDTFNIPNYFPSPSEVNFEVLEEGSFAIDKLEISEVNWNGRDSWEALDIGSEMSKSFKDEGYNMAQCIRAGTEPLLVCHFGDSVIEEIFERYKNILTDRMSKERTKFIYHTLSLTRKQ</sequence>
<dbReference type="OrthoDB" id="1872732at2759"/>
<dbReference type="GO" id="GO:0046872">
    <property type="term" value="F:metal ion binding"/>
    <property type="evidence" value="ECO:0007669"/>
    <property type="project" value="UniProtKB-KW"/>
</dbReference>
<dbReference type="PANTHER" id="PTHR31009">
    <property type="entry name" value="S-ADENOSYL-L-METHIONINE:CARBOXYL METHYLTRANSFERASE FAMILY PROTEIN"/>
    <property type="match status" value="1"/>
</dbReference>